<reference evidence="1 2" key="1">
    <citation type="submission" date="2021-04" db="EMBL/GenBank/DDBJ databases">
        <title>Complete genome sequence of Stygiolobus sp. KN-1.</title>
        <authorList>
            <person name="Nakamura K."/>
            <person name="Sakai H."/>
            <person name="Kurosawa N."/>
        </authorList>
    </citation>
    <scope>NUCLEOTIDE SEQUENCE [LARGE SCALE GENOMIC DNA]</scope>
    <source>
        <strain evidence="1 2">KN-1</strain>
    </source>
</reference>
<dbReference type="EMBL" id="AP024597">
    <property type="protein sequence ID" value="BCU69608.1"/>
    <property type="molecule type" value="Genomic_DNA"/>
</dbReference>
<accession>A0A8D5U5V6</accession>
<dbReference type="AlphaFoldDB" id="A0A8D5U5V6"/>
<protein>
    <submittedName>
        <fullName evidence="1">Uncharacterized protein</fullName>
    </submittedName>
</protein>
<dbReference type="Proteomes" id="UP000825123">
    <property type="component" value="Chromosome"/>
</dbReference>
<keyword evidence="2" id="KW-1185">Reference proteome</keyword>
<evidence type="ECO:0000313" key="1">
    <source>
        <dbReference type="EMBL" id="BCU69608.1"/>
    </source>
</evidence>
<sequence length="57" mass="6633">MKEVKWFNKNNLPYSKVLFREACRHGTSWQLSGNHDKTNDKPPFLRLAKASLISVMV</sequence>
<proteinExistence type="predicted"/>
<organism evidence="1 2">
    <name type="scientific">Stygiolobus caldivivus</name>
    <dbReference type="NCBI Taxonomy" id="2824673"/>
    <lineage>
        <taxon>Archaea</taxon>
        <taxon>Thermoproteota</taxon>
        <taxon>Thermoprotei</taxon>
        <taxon>Sulfolobales</taxon>
        <taxon>Sulfolobaceae</taxon>
        <taxon>Stygiolobus</taxon>
    </lineage>
</organism>
<evidence type="ECO:0000313" key="2">
    <source>
        <dbReference type="Proteomes" id="UP000825123"/>
    </source>
</evidence>
<name>A0A8D5U5V6_9CREN</name>
<dbReference type="KEGG" id="csty:KN1_09050"/>
<gene>
    <name evidence="1" type="ORF">KN1_09050</name>
</gene>